<comment type="similarity">
    <text evidence="2">Belongs to the class-I pyridoxal-phosphate-dependent aminotransferase family.</text>
</comment>
<dbReference type="Gene3D" id="3.90.1150.10">
    <property type="entry name" value="Aspartate Aminotransferase, domain 1"/>
    <property type="match status" value="1"/>
</dbReference>
<dbReference type="Gene3D" id="3.40.640.10">
    <property type="entry name" value="Type I PLP-dependent aspartate aminotransferase-like (Major domain)"/>
    <property type="match status" value="1"/>
</dbReference>
<dbReference type="OrthoDB" id="4436468at2"/>
<dbReference type="Pfam" id="PF00155">
    <property type="entry name" value="Aminotran_1_2"/>
    <property type="match status" value="1"/>
</dbReference>
<name>A0A1Y1RS40_9MICC</name>
<dbReference type="FunFam" id="3.40.640.10:FF:000033">
    <property type="entry name" value="Aspartate aminotransferase"/>
    <property type="match status" value="1"/>
</dbReference>
<proteinExistence type="inferred from homology"/>
<evidence type="ECO:0000256" key="5">
    <source>
        <dbReference type="ARBA" id="ARBA00022898"/>
    </source>
</evidence>
<dbReference type="PANTHER" id="PTHR43807">
    <property type="entry name" value="FI04487P"/>
    <property type="match status" value="1"/>
</dbReference>
<sequence>MERAYERLGRATGLMRADGSWQSTIFEEMSALAQRYGALNLGQGFPDTDGPEQMLQAAAQAISSGANQYSTIAGHPALRGAIAEHQQRFYGLAIDPDTQVTVTAGASEALSATFAALVEQGDEVILFEPYYDLYPASAALVGACVRTVPLVPPTFEPDLDALEAAFSDRTALIVINDPHNPTGTVFSHETKTKIVELAHRFNAIILADEVYEHLTFTGPYRPIQTLPGAAERTVAVSAISKTHSATGWRVGWMTGPPNLVAAIRPVKGYLTHSAAAPLQAAAAVGVGLEDDFYAGVQRRYEHQRRVLIEGLAGTPWQVLEPAGTFFAVADVAEVVRARGMGSARDLCQSLPGDAGVALIPLTAFVTDSYRPQVENFVRFAFCKRPQVLQDAARRLRAYNHQ</sequence>
<accession>A0A1Y1RS40</accession>
<evidence type="ECO:0000256" key="2">
    <source>
        <dbReference type="ARBA" id="ARBA00007441"/>
    </source>
</evidence>
<keyword evidence="4" id="KW-0808">Transferase</keyword>
<comment type="cofactor">
    <cofactor evidence="1">
        <name>pyridoxal 5'-phosphate</name>
        <dbReference type="ChEBI" id="CHEBI:597326"/>
    </cofactor>
</comment>
<dbReference type="InterPro" id="IPR015421">
    <property type="entry name" value="PyrdxlP-dep_Trfase_major"/>
</dbReference>
<evidence type="ECO:0000256" key="4">
    <source>
        <dbReference type="ARBA" id="ARBA00022679"/>
    </source>
</evidence>
<dbReference type="GO" id="GO:0005737">
    <property type="term" value="C:cytoplasm"/>
    <property type="evidence" value="ECO:0007669"/>
    <property type="project" value="TreeGrafter"/>
</dbReference>
<organism evidence="7 8">
    <name type="scientific">Rothia nasimurium</name>
    <dbReference type="NCBI Taxonomy" id="85336"/>
    <lineage>
        <taxon>Bacteria</taxon>
        <taxon>Bacillati</taxon>
        <taxon>Actinomycetota</taxon>
        <taxon>Actinomycetes</taxon>
        <taxon>Micrococcales</taxon>
        <taxon>Micrococcaceae</taxon>
        <taxon>Rothia</taxon>
    </lineage>
</organism>
<reference evidence="7 8" key="1">
    <citation type="submission" date="2016-05" db="EMBL/GenBank/DDBJ databases">
        <title>Draft genome sequence of a porcine commensal Rothia nasimurium.</title>
        <authorList>
            <person name="Gaiser R.A."/>
            <person name="Van Baarlen P."/>
            <person name="Wells J.M."/>
        </authorList>
    </citation>
    <scope>NUCLEOTIDE SEQUENCE [LARGE SCALE GENOMIC DNA]</scope>
    <source>
        <strain evidence="7 8">PT-32</strain>
    </source>
</reference>
<evidence type="ECO:0000256" key="1">
    <source>
        <dbReference type="ARBA" id="ARBA00001933"/>
    </source>
</evidence>
<evidence type="ECO:0000259" key="6">
    <source>
        <dbReference type="Pfam" id="PF00155"/>
    </source>
</evidence>
<keyword evidence="8" id="KW-1185">Reference proteome</keyword>
<dbReference type="EMBL" id="LXWF01000011">
    <property type="protein sequence ID" value="ORC22200.1"/>
    <property type="molecule type" value="Genomic_DNA"/>
</dbReference>
<evidence type="ECO:0000256" key="3">
    <source>
        <dbReference type="ARBA" id="ARBA00022576"/>
    </source>
</evidence>
<dbReference type="PANTHER" id="PTHR43807:SF20">
    <property type="entry name" value="FI04487P"/>
    <property type="match status" value="1"/>
</dbReference>
<evidence type="ECO:0000313" key="8">
    <source>
        <dbReference type="Proteomes" id="UP000192359"/>
    </source>
</evidence>
<gene>
    <name evidence="7" type="ORF">A7979_01580</name>
</gene>
<dbReference type="InterPro" id="IPR015424">
    <property type="entry name" value="PyrdxlP-dep_Trfase"/>
</dbReference>
<dbReference type="CDD" id="cd00609">
    <property type="entry name" value="AAT_like"/>
    <property type="match status" value="1"/>
</dbReference>
<dbReference type="InterPro" id="IPR051326">
    <property type="entry name" value="Kynurenine-oxoglutarate_AT"/>
</dbReference>
<dbReference type="InterPro" id="IPR004839">
    <property type="entry name" value="Aminotransferase_I/II_large"/>
</dbReference>
<dbReference type="InterPro" id="IPR015422">
    <property type="entry name" value="PyrdxlP-dep_Trfase_small"/>
</dbReference>
<feature type="domain" description="Aminotransferase class I/classII large" evidence="6">
    <location>
        <begin position="39"/>
        <end position="395"/>
    </location>
</feature>
<dbReference type="Proteomes" id="UP000192359">
    <property type="component" value="Unassembled WGS sequence"/>
</dbReference>
<keyword evidence="3" id="KW-0032">Aminotransferase</keyword>
<comment type="caution">
    <text evidence="7">The sequence shown here is derived from an EMBL/GenBank/DDBJ whole genome shotgun (WGS) entry which is preliminary data.</text>
</comment>
<dbReference type="RefSeq" id="WP_083091266.1">
    <property type="nucleotide sequence ID" value="NZ_LXWF01000011.1"/>
</dbReference>
<dbReference type="GO" id="GO:0016212">
    <property type="term" value="F:kynurenine-oxoglutarate transaminase activity"/>
    <property type="evidence" value="ECO:0007669"/>
    <property type="project" value="TreeGrafter"/>
</dbReference>
<dbReference type="SUPFAM" id="SSF53383">
    <property type="entry name" value="PLP-dependent transferases"/>
    <property type="match status" value="1"/>
</dbReference>
<evidence type="ECO:0000313" key="7">
    <source>
        <dbReference type="EMBL" id="ORC22200.1"/>
    </source>
</evidence>
<keyword evidence="5" id="KW-0663">Pyridoxal phosphate</keyword>
<protein>
    <recommendedName>
        <fullName evidence="6">Aminotransferase class I/classII large domain-containing protein</fullName>
    </recommendedName>
</protein>
<dbReference type="AlphaFoldDB" id="A0A1Y1RS40"/>
<dbReference type="GO" id="GO:0030170">
    <property type="term" value="F:pyridoxal phosphate binding"/>
    <property type="evidence" value="ECO:0007669"/>
    <property type="project" value="InterPro"/>
</dbReference>